<dbReference type="SUPFAM" id="SSF81665">
    <property type="entry name" value="Calcium ATPase, transmembrane domain M"/>
    <property type="match status" value="1"/>
</dbReference>
<feature type="transmembrane region" description="Helical" evidence="10">
    <location>
        <begin position="168"/>
        <end position="186"/>
    </location>
</feature>
<dbReference type="NCBIfam" id="TIGR01512">
    <property type="entry name" value="ATPase-IB2_Cd"/>
    <property type="match status" value="1"/>
</dbReference>
<dbReference type="PANTHER" id="PTHR43520">
    <property type="entry name" value="ATP7, ISOFORM B"/>
    <property type="match status" value="1"/>
</dbReference>
<dbReference type="EMBL" id="VIRS01000045">
    <property type="protein sequence ID" value="TQS40241.1"/>
    <property type="molecule type" value="Genomic_DNA"/>
</dbReference>
<dbReference type="GO" id="GO:0005507">
    <property type="term" value="F:copper ion binding"/>
    <property type="evidence" value="ECO:0007669"/>
    <property type="project" value="TreeGrafter"/>
</dbReference>
<organism evidence="12 13">
    <name type="scientific">Cryptosporangium phraense</name>
    <dbReference type="NCBI Taxonomy" id="2593070"/>
    <lineage>
        <taxon>Bacteria</taxon>
        <taxon>Bacillati</taxon>
        <taxon>Actinomycetota</taxon>
        <taxon>Actinomycetes</taxon>
        <taxon>Cryptosporangiales</taxon>
        <taxon>Cryptosporangiaceae</taxon>
        <taxon>Cryptosporangium</taxon>
    </lineage>
</organism>
<feature type="domain" description="HMA" evidence="11">
    <location>
        <begin position="1"/>
        <end position="56"/>
    </location>
</feature>
<evidence type="ECO:0000256" key="2">
    <source>
        <dbReference type="ARBA" id="ARBA00006024"/>
    </source>
</evidence>
<keyword evidence="8 10" id="KW-1133">Transmembrane helix</keyword>
<keyword evidence="3 10" id="KW-0812">Transmembrane</keyword>
<dbReference type="Pfam" id="PF00403">
    <property type="entry name" value="HMA"/>
    <property type="match status" value="1"/>
</dbReference>
<dbReference type="InterPro" id="IPR001757">
    <property type="entry name" value="P_typ_ATPase"/>
</dbReference>
<dbReference type="InterPro" id="IPR027256">
    <property type="entry name" value="P-typ_ATPase_IB"/>
</dbReference>
<dbReference type="Pfam" id="PF00702">
    <property type="entry name" value="Hydrolase"/>
    <property type="match status" value="1"/>
</dbReference>
<reference evidence="12 13" key="1">
    <citation type="submission" date="2019-07" db="EMBL/GenBank/DDBJ databases">
        <title>Cryptosporangium phraense sp. nov., isolated from plant litter.</title>
        <authorList>
            <person name="Suriyachadkun C."/>
        </authorList>
    </citation>
    <scope>NUCLEOTIDE SEQUENCE [LARGE SCALE GENOMIC DNA]</scope>
    <source>
        <strain evidence="12 13">A-T 5661</strain>
    </source>
</reference>
<dbReference type="PROSITE" id="PS50846">
    <property type="entry name" value="HMA_2"/>
    <property type="match status" value="1"/>
</dbReference>
<dbReference type="Pfam" id="PF00122">
    <property type="entry name" value="E1-E2_ATPase"/>
    <property type="match status" value="1"/>
</dbReference>
<feature type="transmembrane region" description="Helical" evidence="10">
    <location>
        <begin position="641"/>
        <end position="658"/>
    </location>
</feature>
<dbReference type="SUPFAM" id="SSF81653">
    <property type="entry name" value="Calcium ATPase, transduction domain A"/>
    <property type="match status" value="1"/>
</dbReference>
<dbReference type="PANTHER" id="PTHR43520:SF8">
    <property type="entry name" value="P-TYPE CU(+) TRANSPORTER"/>
    <property type="match status" value="1"/>
</dbReference>
<dbReference type="SUPFAM" id="SSF55008">
    <property type="entry name" value="HMA, heavy metal-associated domain"/>
    <property type="match status" value="1"/>
</dbReference>
<sequence>MTCGSCAARVERKLNKLDGVSATVNYATETAAVTYPDAVSVPDLVAQVEAAGYTAEAPEPDSFPWRLVAAVVLGLPVILLAMVPGWQFDGWQWVSLALATPVVAYSGWPFHAAALKNLRHGATTMDTLISLGTLAAYLWSVWALVFGSAGELGMRHPFSFTGPAGDPIYLETAAGVTAFLLAGRYAEARAKRTAGSALRELLALGAKDVAVLRDGRESRVPVSELTVGDVFVVRPGETIAADGVVADGRSAVDVSRMTGESVPAEVGPGDAVVGGCVNASGRLTVRATRVGRETQLARMAQLVAEAQNGKAPVQRLADEISAIFVPVVLVLAVATLAGWLASGAGATAAFTAAVAVLIIACPCALGLATPTALLVGTGRGAQLGILIRGPEVLESTRRVDTIVLDKTGTLTTGVMTLVAVQAVTRGNEALRLAAGVERASEHPIAAAIAAAVDDPPPVTDFVALPGHGARGTVDGHTVYVGRPAEAGPTNGTTTVAVVVDGETWALLDVADAPRESGPDAVRALRKLGLTPWLVTGDGPGAARHVADLVGIDPEHTIAGALPTDKVDVVKKLQADGRIVAVAGDGVNDAAALAQADLGLAMGTGTDAAIAAADLTLVSGDLAKAPTAIRLSRATLGIIRGNLFWAFAYNVAALPLAGLGLLNPMIAGAAMALSSVAVVLNSLRLRGFRATPTPGRPG</sequence>
<evidence type="ECO:0000256" key="4">
    <source>
        <dbReference type="ARBA" id="ARBA00022723"/>
    </source>
</evidence>
<keyword evidence="13" id="KW-1185">Reference proteome</keyword>
<dbReference type="AlphaFoldDB" id="A0A545AG33"/>
<keyword evidence="4 10" id="KW-0479">Metal-binding</keyword>
<feature type="transmembrane region" description="Helical" evidence="10">
    <location>
        <begin position="664"/>
        <end position="682"/>
    </location>
</feature>
<dbReference type="PRINTS" id="PR00119">
    <property type="entry name" value="CATATPASE"/>
</dbReference>
<comment type="caution">
    <text evidence="12">The sequence shown here is derived from an EMBL/GenBank/DDBJ whole genome shotgun (WGS) entry which is preliminary data.</text>
</comment>
<dbReference type="OrthoDB" id="7059309at2"/>
<keyword evidence="10" id="KW-1003">Cell membrane</keyword>
<keyword evidence="12" id="KW-0378">Hydrolase</keyword>
<evidence type="ECO:0000259" key="11">
    <source>
        <dbReference type="PROSITE" id="PS50846"/>
    </source>
</evidence>
<dbReference type="CDD" id="cd00371">
    <property type="entry name" value="HMA"/>
    <property type="match status" value="1"/>
</dbReference>
<dbReference type="EC" id="3.6.3.3" evidence="12"/>
<dbReference type="Gene3D" id="3.40.1110.10">
    <property type="entry name" value="Calcium-transporting ATPase, cytoplasmic domain N"/>
    <property type="match status" value="1"/>
</dbReference>
<dbReference type="InterPro" id="IPR023214">
    <property type="entry name" value="HAD_sf"/>
</dbReference>
<keyword evidence="5 10" id="KW-0547">Nucleotide-binding</keyword>
<dbReference type="Gene3D" id="3.40.50.1000">
    <property type="entry name" value="HAD superfamily/HAD-like"/>
    <property type="match status" value="1"/>
</dbReference>
<dbReference type="FunFam" id="2.70.150.10:FF:000002">
    <property type="entry name" value="Copper-transporting ATPase 1, putative"/>
    <property type="match status" value="1"/>
</dbReference>
<accession>A0A545AG33</accession>
<dbReference type="InterPro" id="IPR036412">
    <property type="entry name" value="HAD-like_sf"/>
</dbReference>
<dbReference type="NCBIfam" id="TIGR01494">
    <property type="entry name" value="ATPase_P-type"/>
    <property type="match status" value="1"/>
</dbReference>
<feature type="transmembrane region" description="Helical" evidence="10">
    <location>
        <begin position="93"/>
        <end position="115"/>
    </location>
</feature>
<dbReference type="InterPro" id="IPR006121">
    <property type="entry name" value="HMA_dom"/>
</dbReference>
<dbReference type="PRINTS" id="PR00120">
    <property type="entry name" value="HATPASE"/>
</dbReference>
<keyword evidence="7" id="KW-1278">Translocase</keyword>
<feature type="transmembrane region" description="Helical" evidence="10">
    <location>
        <begin position="348"/>
        <end position="375"/>
    </location>
</feature>
<dbReference type="InterPro" id="IPR023299">
    <property type="entry name" value="ATPase_P-typ_cyto_dom_N"/>
</dbReference>
<evidence type="ECO:0000256" key="6">
    <source>
        <dbReference type="ARBA" id="ARBA00022840"/>
    </source>
</evidence>
<dbReference type="Proteomes" id="UP000317982">
    <property type="component" value="Unassembled WGS sequence"/>
</dbReference>
<comment type="subcellular location">
    <subcellularLocation>
        <location evidence="1">Cell membrane</location>
        <topology evidence="1">Multi-pass membrane protein</topology>
    </subcellularLocation>
</comment>
<comment type="similarity">
    <text evidence="2 10">Belongs to the cation transport ATPase (P-type) (TC 3.A.3) family. Type IB subfamily.</text>
</comment>
<dbReference type="PROSITE" id="PS00154">
    <property type="entry name" value="ATPASE_E1_E2"/>
    <property type="match status" value="1"/>
</dbReference>
<dbReference type="InterPro" id="IPR018303">
    <property type="entry name" value="ATPase_P-typ_P_site"/>
</dbReference>
<dbReference type="GO" id="GO:0005524">
    <property type="term" value="F:ATP binding"/>
    <property type="evidence" value="ECO:0007669"/>
    <property type="project" value="UniProtKB-UniRule"/>
</dbReference>
<evidence type="ECO:0000256" key="3">
    <source>
        <dbReference type="ARBA" id="ARBA00022692"/>
    </source>
</evidence>
<dbReference type="Gene3D" id="3.30.70.100">
    <property type="match status" value="1"/>
</dbReference>
<proteinExistence type="inferred from homology"/>
<gene>
    <name evidence="12" type="primary">cadA</name>
    <name evidence="12" type="ORF">FL583_36020</name>
</gene>
<name>A0A545AG33_9ACTN</name>
<evidence type="ECO:0000256" key="8">
    <source>
        <dbReference type="ARBA" id="ARBA00022989"/>
    </source>
</evidence>
<evidence type="ECO:0000313" key="13">
    <source>
        <dbReference type="Proteomes" id="UP000317982"/>
    </source>
</evidence>
<evidence type="ECO:0000256" key="7">
    <source>
        <dbReference type="ARBA" id="ARBA00022967"/>
    </source>
</evidence>
<dbReference type="InterPro" id="IPR008250">
    <property type="entry name" value="ATPase_P-typ_transduc_dom_A_sf"/>
</dbReference>
<evidence type="ECO:0000256" key="9">
    <source>
        <dbReference type="ARBA" id="ARBA00023136"/>
    </source>
</evidence>
<dbReference type="SUPFAM" id="SSF56784">
    <property type="entry name" value="HAD-like"/>
    <property type="match status" value="1"/>
</dbReference>
<keyword evidence="9 10" id="KW-0472">Membrane</keyword>
<dbReference type="InterPro" id="IPR059000">
    <property type="entry name" value="ATPase_P-type_domA"/>
</dbReference>
<dbReference type="FunCoup" id="A0A545AG33">
    <property type="interactions" value="297"/>
</dbReference>
<evidence type="ECO:0000256" key="5">
    <source>
        <dbReference type="ARBA" id="ARBA00022741"/>
    </source>
</evidence>
<evidence type="ECO:0000313" key="12">
    <source>
        <dbReference type="EMBL" id="TQS40241.1"/>
    </source>
</evidence>
<dbReference type="GO" id="GO:0005886">
    <property type="term" value="C:plasma membrane"/>
    <property type="evidence" value="ECO:0007669"/>
    <property type="project" value="UniProtKB-SubCell"/>
</dbReference>
<dbReference type="Gene3D" id="2.70.150.10">
    <property type="entry name" value="Calcium-transporting ATPase, cytoplasmic transduction domain A"/>
    <property type="match status" value="1"/>
</dbReference>
<dbReference type="GO" id="GO:0055070">
    <property type="term" value="P:copper ion homeostasis"/>
    <property type="evidence" value="ECO:0007669"/>
    <property type="project" value="TreeGrafter"/>
</dbReference>
<evidence type="ECO:0000256" key="10">
    <source>
        <dbReference type="RuleBase" id="RU362081"/>
    </source>
</evidence>
<evidence type="ECO:0000256" key="1">
    <source>
        <dbReference type="ARBA" id="ARBA00004651"/>
    </source>
</evidence>
<feature type="transmembrane region" description="Helical" evidence="10">
    <location>
        <begin position="127"/>
        <end position="148"/>
    </location>
</feature>
<feature type="transmembrane region" description="Helical" evidence="10">
    <location>
        <begin position="320"/>
        <end position="342"/>
    </location>
</feature>
<feature type="transmembrane region" description="Helical" evidence="10">
    <location>
        <begin position="67"/>
        <end position="87"/>
    </location>
</feature>
<keyword evidence="6 10" id="KW-0067">ATP-binding</keyword>
<dbReference type="NCBIfam" id="TIGR01511">
    <property type="entry name" value="ATPase-IB1_Cu"/>
    <property type="match status" value="1"/>
</dbReference>
<dbReference type="InterPro" id="IPR023298">
    <property type="entry name" value="ATPase_P-typ_TM_dom_sf"/>
</dbReference>
<dbReference type="NCBIfam" id="TIGR01525">
    <property type="entry name" value="ATPase-IB_hvy"/>
    <property type="match status" value="1"/>
</dbReference>
<dbReference type="GO" id="GO:0043682">
    <property type="term" value="F:P-type divalent copper transporter activity"/>
    <property type="evidence" value="ECO:0007669"/>
    <property type="project" value="TreeGrafter"/>
</dbReference>
<dbReference type="InterPro" id="IPR036163">
    <property type="entry name" value="HMA_dom_sf"/>
</dbReference>
<dbReference type="InParanoid" id="A0A545AG33"/>
<protein>
    <submittedName>
        <fullName evidence="12">Cadmium-translocating P-type ATPase</fullName>
        <ecNumber evidence="12">3.6.3.3</ecNumber>
    </submittedName>
</protein>
<dbReference type="GO" id="GO:0016887">
    <property type="term" value="F:ATP hydrolysis activity"/>
    <property type="evidence" value="ECO:0007669"/>
    <property type="project" value="InterPro"/>
</dbReference>